<dbReference type="InterPro" id="IPR028889">
    <property type="entry name" value="USP"/>
</dbReference>
<evidence type="ECO:0000313" key="12">
    <source>
        <dbReference type="Proteomes" id="UP000800041"/>
    </source>
</evidence>
<dbReference type="InterPro" id="IPR001394">
    <property type="entry name" value="Peptidase_C19_UCH"/>
</dbReference>
<feature type="domain" description="DUSP" evidence="10">
    <location>
        <begin position="802"/>
        <end position="924"/>
    </location>
</feature>
<feature type="compositionally biased region" description="Low complexity" evidence="8">
    <location>
        <begin position="502"/>
        <end position="513"/>
    </location>
</feature>
<dbReference type="PROSITE" id="PS00973">
    <property type="entry name" value="USP_2"/>
    <property type="match status" value="1"/>
</dbReference>
<feature type="region of interest" description="Disordered" evidence="8">
    <location>
        <begin position="2010"/>
        <end position="2085"/>
    </location>
</feature>
<feature type="compositionally biased region" description="Polar residues" evidence="8">
    <location>
        <begin position="98"/>
        <end position="111"/>
    </location>
</feature>
<evidence type="ECO:0000256" key="4">
    <source>
        <dbReference type="ARBA" id="ARBA00022670"/>
    </source>
</evidence>
<feature type="compositionally biased region" description="Polar residues" evidence="8">
    <location>
        <begin position="748"/>
        <end position="762"/>
    </location>
</feature>
<feature type="compositionally biased region" description="Low complexity" evidence="8">
    <location>
        <begin position="1114"/>
        <end position="1125"/>
    </location>
</feature>
<feature type="compositionally biased region" description="Basic residues" evidence="8">
    <location>
        <begin position="1716"/>
        <end position="1735"/>
    </location>
</feature>
<feature type="compositionally biased region" description="Polar residues" evidence="8">
    <location>
        <begin position="1586"/>
        <end position="1602"/>
    </location>
</feature>
<feature type="compositionally biased region" description="Polar residues" evidence="8">
    <location>
        <begin position="472"/>
        <end position="483"/>
    </location>
</feature>
<feature type="region of interest" description="Disordered" evidence="8">
    <location>
        <begin position="133"/>
        <end position="152"/>
    </location>
</feature>
<feature type="region of interest" description="Disordered" evidence="8">
    <location>
        <begin position="400"/>
        <end position="633"/>
    </location>
</feature>
<keyword evidence="5" id="KW-0833">Ubl conjugation pathway</keyword>
<protein>
    <recommendedName>
        <fullName evidence="3">ubiquitinyl hydrolase 1</fullName>
        <ecNumber evidence="3">3.4.19.12</ecNumber>
    </recommendedName>
</protein>
<accession>A0A6G1H3Z6</accession>
<evidence type="ECO:0000256" key="7">
    <source>
        <dbReference type="ARBA" id="ARBA00022807"/>
    </source>
</evidence>
<dbReference type="SMART" id="SM00695">
    <property type="entry name" value="DUSP"/>
    <property type="match status" value="1"/>
</dbReference>
<dbReference type="InterPro" id="IPR018200">
    <property type="entry name" value="USP_CS"/>
</dbReference>
<feature type="compositionally biased region" description="Low complexity" evidence="8">
    <location>
        <begin position="438"/>
        <end position="456"/>
    </location>
</feature>
<feature type="region of interest" description="Disordered" evidence="8">
    <location>
        <begin position="1653"/>
        <end position="1762"/>
    </location>
</feature>
<dbReference type="PANTHER" id="PTHR21646:SF24">
    <property type="entry name" value="UBIQUITIN CARBOXYL-TERMINAL HYDROLASE"/>
    <property type="match status" value="1"/>
</dbReference>
<keyword evidence="4" id="KW-0645">Protease</keyword>
<dbReference type="SUPFAM" id="SSF143791">
    <property type="entry name" value="DUSP-like"/>
    <property type="match status" value="1"/>
</dbReference>
<dbReference type="Proteomes" id="UP000800041">
    <property type="component" value="Unassembled WGS sequence"/>
</dbReference>
<feature type="compositionally biased region" description="Low complexity" evidence="8">
    <location>
        <begin position="1019"/>
        <end position="1034"/>
    </location>
</feature>
<evidence type="ECO:0000256" key="6">
    <source>
        <dbReference type="ARBA" id="ARBA00022801"/>
    </source>
</evidence>
<feature type="domain" description="USP" evidence="9">
    <location>
        <begin position="1159"/>
        <end position="1990"/>
    </location>
</feature>
<dbReference type="PROSITE" id="PS00972">
    <property type="entry name" value="USP_1"/>
    <property type="match status" value="1"/>
</dbReference>
<feature type="compositionally biased region" description="Polar residues" evidence="8">
    <location>
        <begin position="611"/>
        <end position="621"/>
    </location>
</feature>
<dbReference type="EC" id="3.4.19.12" evidence="3"/>
<feature type="compositionally biased region" description="Gly residues" evidence="8">
    <location>
        <begin position="2064"/>
        <end position="2079"/>
    </location>
</feature>
<dbReference type="CDD" id="cd02674">
    <property type="entry name" value="Peptidase_C19R"/>
    <property type="match status" value="1"/>
</dbReference>
<evidence type="ECO:0000256" key="1">
    <source>
        <dbReference type="ARBA" id="ARBA00000707"/>
    </source>
</evidence>
<feature type="compositionally biased region" description="Polar residues" evidence="8">
    <location>
        <begin position="2011"/>
        <end position="2024"/>
    </location>
</feature>
<dbReference type="Gene3D" id="3.30.2230.10">
    <property type="entry name" value="DUSP-like"/>
    <property type="match status" value="1"/>
</dbReference>
<dbReference type="PROSITE" id="PS50235">
    <property type="entry name" value="USP_3"/>
    <property type="match status" value="1"/>
</dbReference>
<sequence>MLRVQQSQSELADRVARLERRQEDDARLKSVWGTSSPFPSVLSGTPQQAPLHQPPADVFTGFDDQSTNMIGSLHLDADDEPRRVGATSRANSVRFDESANQGHWSHASRSSVDLIPRTGSGLSGLGAHALTERSYSHRSDGRQSSAGHSVHSGRANSMGLDMSFTLGQANHSPIVEGPGLAPGLFILGSVPAIIRCWLNTNFKHDSLLYAAVCSGSFTSFLDFRLIERLGFGDQVTVDSEGARKIKLAMYFPEAVTHPASSRSSSPVPQLPTLTVEFTVVDGRDNADPKAIQIFIGSDVLRAHNADILFSSNSMTLYDDDRTKLSIPLIRPEDERTFKTLHVTSVPNKFNVYPKEGQPSPNGIERPHTLESSFQGLTSMAPQDQEGGRAAFPGVAGAEFETSKAQATGGERSTPVASEQKESEYRPSLSRISTNAELGGEAAAGAATAGRSGSSSAIWGANWRRDSEKPQMDWSTAGKSSHTTYQRRDQGIKVLKPLKSTRAFSAQASSPSPATGQSRFFDEGKRRASNESSENQLKRVASSDTKASTRAKENTPMTDKPRASNPATRVFTTATKKRKIAQPARDDDLDIEQGGPPTPLYDLPRNSDRSSPHSITPSTIRASASPPRYIPTHLHDEFFDHSNSKPAIHRGVSPFYESSAASSPTNAYAALSLHNMEDAPSSTGERRGSTPSGDAPHTMMQDRPGSPTTRQSNTPARSSSPAKRPASVLDDDTDTEHHQPMPVQPIENLPSQSEGDVSNSNLLPHSPSVDMSGLENVAPAATNTTVPSHANISPGREPAGGIPSLDEQYAQVFKLCIPNPEEGDWGYAISWKWLQRVTARTSERNNHEFDKSALEGDIGPIDNSSLVQDHPANVDLRDEDGERFMPLRSGLTMGQDYEIMPKSAWDLLLSWYGLVDPSHIIRRRAHNTAPDALLPNIQYELFPPVFTIRRVQQSTNSPLSNETAQPAPKVLASTSENFQHFLARIKEAAGVPMASKVQLWRLIHSQSTASEEKPASDAGIITPPSSGAASPIGPAETQPTTKSLHLPLKDLIAMDEGSEREMIDHQDLTTDSKDNGKATLHTLGLGEDSELAIEEANGGEEFVSTIAKNIKKGSKSSGGKPLASGAKDIRVGNSGRTSPLPSGMMTRGRTRRDGRTRGTVGLSNLGNTCYMNSALQCIRSVEELTMYFLGEHYKRELNSGNPIGYGGSVAKVYASLLASIYDDTESTSFSPKNFKNTLGRFAPAFSGYGQQDSQEFLSWLVDGLHEDLNRIHKKPYKENPDSDDSMANDPVAIMKLGEQFRANHAARNDSIAMDLFNGFYKNTVVCPDCDKVSITFDPYSLLTLQLPFEQTWQHNIYFMPLSSPPVKIQVDVDKNSSIRALKEYVSKRFPNTEWKKMVCAEVFSNKFYKIFEDKAIISESNIQANDEIAIYELEGQPTNYPSPKKKQGKASNLSYFNQESEDDIPESDSHVAGHMLVPIFHRIPTNHYNASKSLTLTPSFIMLTRDEAKDYESILRKVLARIQTMTSLSLVTEADPESDDSGSSEAVEVTGASAEDSPTVQARSVESEDGMVDILVNGNPSIDAAPTDSSKAVDTNANSSPPTSMHEAAYASLNDPDYILNNNQKELFQLAFKTGPEMILTSWNDTGKDYPLILSRVPRAPPSPSMSSDSTLHDSSDVSESEDVAEDSGDARPLPIEATEPSNEEEELQPNLSKHFGGGRRRNGKKNKKNKSRQNGKNHDDSGKPGKRKGRMMTYSKKGPRKGIDQGLSLLHQSFNHKEAVEDEDSPYLIRLGESILIDWTREGHEKLFGGKTGTDTMKTIEILDDPDLAAKRTKRAERHRSGVTLDDCFAETAKTEVLSEDNAWRCSRCQKDQLASKTLEIWTVPDILVIHLKRFSQHRRFGDKIDVLVDFPIEGLELDKHVGLTEDKSMVYDLFAVDNHYGGLGGGHYTAYAQNFYDKKWYNYNDSSVMQCNPTNAVSNAAYLLFYRRRQDAPVGPKYIRDLVHAARNPRTASTANSESNSRDVSPLGSGKDQRLDGSASRNGDGSSGAFHRAGAAGVAPHLGGAGAGAETGEAGGDPGMQMVPVKRMSHDDTLPAYDDDEGISMDTGDDINSGYMGPAAPWQDNANWTFETLNRNTSHEVDNDSMVGNEEEEPEIRMLTEFGDDDDAFGSNLEGTGGRPSSPSGPSSMDVHMFEDIGLNDDEDDRTMMDADVETVPQLEPSADPPVTELRFASDEPEDKHLKSD</sequence>
<dbReference type="EMBL" id="ML977150">
    <property type="protein sequence ID" value="KAF1987953.1"/>
    <property type="molecule type" value="Genomic_DNA"/>
</dbReference>
<evidence type="ECO:0000259" key="9">
    <source>
        <dbReference type="PROSITE" id="PS50235"/>
    </source>
</evidence>
<feature type="region of interest" description="Disordered" evidence="8">
    <location>
        <begin position="677"/>
        <end position="772"/>
    </location>
</feature>
<gene>
    <name evidence="11" type="ORF">K402DRAFT_419813</name>
</gene>
<feature type="compositionally biased region" description="Polar residues" evidence="8">
    <location>
        <begin position="564"/>
        <end position="573"/>
    </location>
</feature>
<organism evidence="11 12">
    <name type="scientific">Aulographum hederae CBS 113979</name>
    <dbReference type="NCBI Taxonomy" id="1176131"/>
    <lineage>
        <taxon>Eukaryota</taxon>
        <taxon>Fungi</taxon>
        <taxon>Dikarya</taxon>
        <taxon>Ascomycota</taxon>
        <taxon>Pezizomycotina</taxon>
        <taxon>Dothideomycetes</taxon>
        <taxon>Pleosporomycetidae</taxon>
        <taxon>Aulographales</taxon>
        <taxon>Aulographaceae</taxon>
    </lineage>
</organism>
<dbReference type="InterPro" id="IPR050185">
    <property type="entry name" value="Ub_carboxyl-term_hydrolase"/>
</dbReference>
<feature type="compositionally biased region" description="Low complexity" evidence="8">
    <location>
        <begin position="2180"/>
        <end position="2189"/>
    </location>
</feature>
<comment type="catalytic activity">
    <reaction evidence="1">
        <text>Thiol-dependent hydrolysis of ester, thioester, amide, peptide and isopeptide bonds formed by the C-terminal Gly of ubiquitin (a 76-residue protein attached to proteins as an intracellular targeting signal).</text>
        <dbReference type="EC" id="3.4.19.12"/>
    </reaction>
</comment>
<feature type="compositionally biased region" description="Acidic residues" evidence="8">
    <location>
        <begin position="1676"/>
        <end position="1687"/>
    </location>
</feature>
<feature type="compositionally biased region" description="Low complexity" evidence="8">
    <location>
        <begin position="714"/>
        <end position="726"/>
    </location>
</feature>
<dbReference type="GO" id="GO:0016579">
    <property type="term" value="P:protein deubiquitination"/>
    <property type="evidence" value="ECO:0007669"/>
    <property type="project" value="InterPro"/>
</dbReference>
<dbReference type="Gene3D" id="3.90.70.10">
    <property type="entry name" value="Cysteine proteinases"/>
    <property type="match status" value="2"/>
</dbReference>
<evidence type="ECO:0000256" key="8">
    <source>
        <dbReference type="SAM" id="MobiDB-lite"/>
    </source>
</evidence>
<dbReference type="SUPFAM" id="SSF54001">
    <property type="entry name" value="Cysteine proteinases"/>
    <property type="match status" value="1"/>
</dbReference>
<feature type="region of interest" description="Disordered" evidence="8">
    <location>
        <begin position="1530"/>
        <end position="1606"/>
    </location>
</feature>
<dbReference type="Pfam" id="PF06337">
    <property type="entry name" value="DUSP"/>
    <property type="match status" value="1"/>
</dbReference>
<proteinExistence type="inferred from homology"/>
<dbReference type="Pfam" id="PF00443">
    <property type="entry name" value="UCH"/>
    <property type="match status" value="1"/>
</dbReference>
<dbReference type="PROSITE" id="PS51283">
    <property type="entry name" value="DUSP"/>
    <property type="match status" value="1"/>
</dbReference>
<name>A0A6G1H3Z6_9PEZI</name>
<evidence type="ECO:0000256" key="3">
    <source>
        <dbReference type="ARBA" id="ARBA00012759"/>
    </source>
</evidence>
<comment type="similarity">
    <text evidence="2">Belongs to the peptidase C19 family.</text>
</comment>
<keyword evidence="12" id="KW-1185">Reference proteome</keyword>
<dbReference type="InterPro" id="IPR035927">
    <property type="entry name" value="DUSP-like_sf"/>
</dbReference>
<keyword evidence="7" id="KW-0788">Thiol protease</keyword>
<feature type="region of interest" description="Disordered" evidence="8">
    <location>
        <begin position="2165"/>
        <end position="2246"/>
    </location>
</feature>
<evidence type="ECO:0000313" key="11">
    <source>
        <dbReference type="EMBL" id="KAF1987953.1"/>
    </source>
</evidence>
<keyword evidence="6" id="KW-0378">Hydrolase</keyword>
<evidence type="ECO:0000259" key="10">
    <source>
        <dbReference type="PROSITE" id="PS51283"/>
    </source>
</evidence>
<dbReference type="GO" id="GO:0006508">
    <property type="term" value="P:proteolysis"/>
    <property type="evidence" value="ECO:0007669"/>
    <property type="project" value="UniProtKB-KW"/>
</dbReference>
<dbReference type="OrthoDB" id="952271at2759"/>
<dbReference type="GO" id="GO:0004843">
    <property type="term" value="F:cysteine-type deubiquitinase activity"/>
    <property type="evidence" value="ECO:0007669"/>
    <property type="project" value="UniProtKB-EC"/>
</dbReference>
<dbReference type="InterPro" id="IPR006615">
    <property type="entry name" value="Pept_C19_DUSP"/>
</dbReference>
<evidence type="ECO:0000256" key="2">
    <source>
        <dbReference type="ARBA" id="ARBA00009085"/>
    </source>
</evidence>
<feature type="region of interest" description="Disordered" evidence="8">
    <location>
        <begin position="1006"/>
        <end position="1040"/>
    </location>
</feature>
<dbReference type="InterPro" id="IPR038765">
    <property type="entry name" value="Papain-like_cys_pep_sf"/>
</dbReference>
<dbReference type="CDD" id="cd02257">
    <property type="entry name" value="Peptidase_C19"/>
    <property type="match status" value="1"/>
</dbReference>
<dbReference type="PANTHER" id="PTHR21646">
    <property type="entry name" value="UBIQUITIN CARBOXYL-TERMINAL HYDROLASE"/>
    <property type="match status" value="1"/>
</dbReference>
<feature type="region of interest" description="Disordered" evidence="8">
    <location>
        <begin position="75"/>
        <end position="111"/>
    </location>
</feature>
<feature type="compositionally biased region" description="Basic and acidic residues" evidence="8">
    <location>
        <begin position="519"/>
        <end position="528"/>
    </location>
</feature>
<evidence type="ECO:0000256" key="5">
    <source>
        <dbReference type="ARBA" id="ARBA00022786"/>
    </source>
</evidence>
<reference evidence="11" key="1">
    <citation type="journal article" date="2020" name="Stud. Mycol.">
        <title>101 Dothideomycetes genomes: a test case for predicting lifestyles and emergence of pathogens.</title>
        <authorList>
            <person name="Haridas S."/>
            <person name="Albert R."/>
            <person name="Binder M."/>
            <person name="Bloem J."/>
            <person name="Labutti K."/>
            <person name="Salamov A."/>
            <person name="Andreopoulos B."/>
            <person name="Baker S."/>
            <person name="Barry K."/>
            <person name="Bills G."/>
            <person name="Bluhm B."/>
            <person name="Cannon C."/>
            <person name="Castanera R."/>
            <person name="Culley D."/>
            <person name="Daum C."/>
            <person name="Ezra D."/>
            <person name="Gonzalez J."/>
            <person name="Henrissat B."/>
            <person name="Kuo A."/>
            <person name="Liang C."/>
            <person name="Lipzen A."/>
            <person name="Lutzoni F."/>
            <person name="Magnuson J."/>
            <person name="Mondo S."/>
            <person name="Nolan M."/>
            <person name="Ohm R."/>
            <person name="Pangilinan J."/>
            <person name="Park H.-J."/>
            <person name="Ramirez L."/>
            <person name="Alfaro M."/>
            <person name="Sun H."/>
            <person name="Tritt A."/>
            <person name="Yoshinaga Y."/>
            <person name="Zwiers L.-H."/>
            <person name="Turgeon B."/>
            <person name="Goodwin S."/>
            <person name="Spatafora J."/>
            <person name="Crous P."/>
            <person name="Grigoriev I."/>
        </authorList>
    </citation>
    <scope>NUCLEOTIDE SEQUENCE</scope>
    <source>
        <strain evidence="11">CBS 113979</strain>
    </source>
</reference>
<feature type="compositionally biased region" description="Basic and acidic residues" evidence="8">
    <location>
        <begin position="2233"/>
        <end position="2246"/>
    </location>
</feature>
<feature type="region of interest" description="Disordered" evidence="8">
    <location>
        <begin position="1110"/>
        <end position="1157"/>
    </location>
</feature>